<dbReference type="InterPro" id="IPR036388">
    <property type="entry name" value="WH-like_DNA-bd_sf"/>
</dbReference>
<reference evidence="2 3" key="1">
    <citation type="submission" date="2023-12" db="EMBL/GenBank/DDBJ databases">
        <title>Genome sequencing and assembly of bacterial species from a model synthetic community.</title>
        <authorList>
            <person name="Hogle S.L."/>
        </authorList>
    </citation>
    <scope>NUCLEOTIDE SEQUENCE [LARGE SCALE GENOMIC DNA]</scope>
    <source>
        <strain evidence="2 3">HAMBI_3031</strain>
    </source>
</reference>
<dbReference type="InterPro" id="IPR039422">
    <property type="entry name" value="MarR/SlyA-like"/>
</dbReference>
<evidence type="ECO:0000259" key="1">
    <source>
        <dbReference type="PROSITE" id="PS50995"/>
    </source>
</evidence>
<dbReference type="PROSITE" id="PS50995">
    <property type="entry name" value="HTH_MARR_2"/>
    <property type="match status" value="1"/>
</dbReference>
<protein>
    <submittedName>
        <fullName evidence="2">MarR family transcriptional regulator</fullName>
    </submittedName>
</protein>
<accession>A0ABZ0W881</accession>
<proteinExistence type="predicted"/>
<dbReference type="PRINTS" id="PR00598">
    <property type="entry name" value="HTHMARR"/>
</dbReference>
<evidence type="ECO:0000313" key="3">
    <source>
        <dbReference type="Proteomes" id="UP001325680"/>
    </source>
</evidence>
<dbReference type="PANTHER" id="PTHR33164">
    <property type="entry name" value="TRANSCRIPTIONAL REGULATOR, MARR FAMILY"/>
    <property type="match status" value="1"/>
</dbReference>
<dbReference type="RefSeq" id="WP_114791034.1">
    <property type="nucleotide sequence ID" value="NZ_CP139960.1"/>
</dbReference>
<sequence>MNYSLITDVIRLTESFELANQSGLYTADINGFRQWVMDTQAGGQGNAEPDWEGKEKGRSAESAISTLLVHMNRYAKSYSRSAIYGSEFSTQEEFFYLINLKAYGAMSKMKLIRRNIQDKPTGMQIINRLLNNGWIAQQPSVEDRRSKVVDITAAGERVLEQQMDRIRQATKVVSGDLSRQEKMELIRILNRLDHFHKPIFEAGIDSAALLERVTQDFMPTRN</sequence>
<dbReference type="EMBL" id="CP139960">
    <property type="protein sequence ID" value="WQD38261.1"/>
    <property type="molecule type" value="Genomic_DNA"/>
</dbReference>
<dbReference type="SMART" id="SM00347">
    <property type="entry name" value="HTH_MARR"/>
    <property type="match status" value="1"/>
</dbReference>
<dbReference type="InterPro" id="IPR036390">
    <property type="entry name" value="WH_DNA-bd_sf"/>
</dbReference>
<organism evidence="2 3">
    <name type="scientific">Niabella yanshanensis</name>
    <dbReference type="NCBI Taxonomy" id="577386"/>
    <lineage>
        <taxon>Bacteria</taxon>
        <taxon>Pseudomonadati</taxon>
        <taxon>Bacteroidota</taxon>
        <taxon>Chitinophagia</taxon>
        <taxon>Chitinophagales</taxon>
        <taxon>Chitinophagaceae</taxon>
        <taxon>Niabella</taxon>
    </lineage>
</organism>
<gene>
    <name evidence="2" type="ORF">U0035_21555</name>
</gene>
<name>A0ABZ0W881_9BACT</name>
<dbReference type="SUPFAM" id="SSF46785">
    <property type="entry name" value="Winged helix' DNA-binding domain"/>
    <property type="match status" value="1"/>
</dbReference>
<dbReference type="Gene3D" id="1.10.10.10">
    <property type="entry name" value="Winged helix-like DNA-binding domain superfamily/Winged helix DNA-binding domain"/>
    <property type="match status" value="1"/>
</dbReference>
<dbReference type="InterPro" id="IPR000835">
    <property type="entry name" value="HTH_MarR-typ"/>
</dbReference>
<dbReference type="PANTHER" id="PTHR33164:SF43">
    <property type="entry name" value="HTH-TYPE TRANSCRIPTIONAL REPRESSOR YETL"/>
    <property type="match status" value="1"/>
</dbReference>
<keyword evidence="3" id="KW-1185">Reference proteome</keyword>
<evidence type="ECO:0000313" key="2">
    <source>
        <dbReference type="EMBL" id="WQD38261.1"/>
    </source>
</evidence>
<feature type="domain" description="HTH marR-type" evidence="1">
    <location>
        <begin position="61"/>
        <end position="194"/>
    </location>
</feature>
<dbReference type="Pfam" id="PF01047">
    <property type="entry name" value="MarR"/>
    <property type="match status" value="1"/>
</dbReference>
<dbReference type="Proteomes" id="UP001325680">
    <property type="component" value="Chromosome"/>
</dbReference>